<evidence type="ECO:0000256" key="5">
    <source>
        <dbReference type="ARBA" id="ARBA00023098"/>
    </source>
</evidence>
<dbReference type="Pfam" id="PF14602">
    <property type="entry name" value="Hexapep_2"/>
    <property type="match status" value="2"/>
</dbReference>
<keyword evidence="1 7" id="KW-0444">Lipid biosynthesis</keyword>
<proteinExistence type="inferred from homology"/>
<dbReference type="InterPro" id="IPR001451">
    <property type="entry name" value="Hexapep"/>
</dbReference>
<keyword evidence="10" id="KW-1185">Reference proteome</keyword>
<keyword evidence="4 7" id="KW-0677">Repeat</keyword>
<comment type="similarity">
    <text evidence="7">Belongs to the transferase hexapeptide repeat family. LpxD subfamily.</text>
</comment>
<evidence type="ECO:0000256" key="4">
    <source>
        <dbReference type="ARBA" id="ARBA00022737"/>
    </source>
</evidence>
<evidence type="ECO:0000256" key="7">
    <source>
        <dbReference type="HAMAP-Rule" id="MF_00523"/>
    </source>
</evidence>
<dbReference type="OrthoDB" id="9784739at2"/>
<keyword evidence="3 7" id="KW-0808">Transferase</keyword>
<dbReference type="SUPFAM" id="SSF51161">
    <property type="entry name" value="Trimeric LpxA-like enzymes"/>
    <property type="match status" value="1"/>
</dbReference>
<dbReference type="Gene3D" id="3.40.1390.10">
    <property type="entry name" value="MurE/MurF, N-terminal domain"/>
    <property type="match status" value="1"/>
</dbReference>
<comment type="subunit">
    <text evidence="7">Homotrimer.</text>
</comment>
<comment type="pathway">
    <text evidence="7">Bacterial outer membrane biogenesis; LPS lipid A biosynthesis.</text>
</comment>
<dbReference type="InterPro" id="IPR020573">
    <property type="entry name" value="UDP_GlcNAc_AcTrfase_non-rep"/>
</dbReference>
<dbReference type="GO" id="GO:0016410">
    <property type="term" value="F:N-acyltransferase activity"/>
    <property type="evidence" value="ECO:0007669"/>
    <property type="project" value="InterPro"/>
</dbReference>
<dbReference type="InterPro" id="IPR007691">
    <property type="entry name" value="LpxD"/>
</dbReference>
<dbReference type="RefSeq" id="WP_117201086.1">
    <property type="nucleotide sequence ID" value="NZ_JBHTBK010000006.1"/>
</dbReference>
<dbReference type="PANTHER" id="PTHR43378:SF2">
    <property type="entry name" value="UDP-3-O-ACYLGLUCOSAMINE N-ACYLTRANSFERASE 1, MITOCHONDRIAL-RELATED"/>
    <property type="match status" value="1"/>
</dbReference>
<dbReference type="EC" id="2.3.1.191" evidence="7"/>
<gene>
    <name evidence="7 9" type="primary">lpxD</name>
    <name evidence="9" type="ORF">D0Y53_00080</name>
</gene>
<evidence type="ECO:0000256" key="6">
    <source>
        <dbReference type="ARBA" id="ARBA00023315"/>
    </source>
</evidence>
<comment type="catalytic activity">
    <reaction evidence="7">
        <text>a UDP-3-O-[(3R)-3-hydroxyacyl]-alpha-D-glucosamine + a (3R)-hydroxyacyl-[ACP] = a UDP-2-N,3-O-bis[(3R)-3-hydroxyacyl]-alpha-D-glucosamine + holo-[ACP] + H(+)</text>
        <dbReference type="Rhea" id="RHEA:53836"/>
        <dbReference type="Rhea" id="RHEA-COMP:9685"/>
        <dbReference type="Rhea" id="RHEA-COMP:9945"/>
        <dbReference type="ChEBI" id="CHEBI:15378"/>
        <dbReference type="ChEBI" id="CHEBI:64479"/>
        <dbReference type="ChEBI" id="CHEBI:78827"/>
        <dbReference type="ChEBI" id="CHEBI:137740"/>
        <dbReference type="ChEBI" id="CHEBI:137748"/>
        <dbReference type="EC" id="2.3.1.191"/>
    </reaction>
</comment>
<dbReference type="Proteomes" id="UP000262917">
    <property type="component" value="Unassembled WGS sequence"/>
</dbReference>
<reference evidence="9 10" key="1">
    <citation type="submission" date="2018-08" db="EMBL/GenBank/DDBJ databases">
        <title>Lysobacter weifangensis sp. nov., a new member of the family 'Xanthomonadaceae', isolated from soil in a farmland.</title>
        <authorList>
            <person name="Zhao H."/>
        </authorList>
    </citation>
    <scope>NUCLEOTIDE SEQUENCE [LARGE SCALE GENOMIC DNA]</scope>
    <source>
        <strain evidence="9 10">WF-2</strain>
    </source>
</reference>
<evidence type="ECO:0000313" key="9">
    <source>
        <dbReference type="EMBL" id="RFP62266.1"/>
    </source>
</evidence>
<dbReference type="Gene3D" id="2.160.10.10">
    <property type="entry name" value="Hexapeptide repeat proteins"/>
    <property type="match status" value="1"/>
</dbReference>
<evidence type="ECO:0000256" key="2">
    <source>
        <dbReference type="ARBA" id="ARBA00022556"/>
    </source>
</evidence>
<dbReference type="InterPro" id="IPR011004">
    <property type="entry name" value="Trimer_LpxA-like_sf"/>
</dbReference>
<keyword evidence="6 7" id="KW-0012">Acyltransferase</keyword>
<dbReference type="Pfam" id="PF00132">
    <property type="entry name" value="Hexapep"/>
    <property type="match status" value="1"/>
</dbReference>
<accession>A0A372DRT9</accession>
<evidence type="ECO:0000256" key="1">
    <source>
        <dbReference type="ARBA" id="ARBA00022516"/>
    </source>
</evidence>
<dbReference type="Pfam" id="PF04613">
    <property type="entry name" value="LpxD"/>
    <property type="match status" value="1"/>
</dbReference>
<dbReference type="GO" id="GO:0103118">
    <property type="term" value="F:UDP-3-O-[(3R)-3-hydroxyacyl]-glucosamine N-acyltransferase activity"/>
    <property type="evidence" value="ECO:0007669"/>
    <property type="project" value="UniProtKB-EC"/>
</dbReference>
<dbReference type="AlphaFoldDB" id="A0A372DRT9"/>
<evidence type="ECO:0000256" key="3">
    <source>
        <dbReference type="ARBA" id="ARBA00022679"/>
    </source>
</evidence>
<evidence type="ECO:0000313" key="10">
    <source>
        <dbReference type="Proteomes" id="UP000262917"/>
    </source>
</evidence>
<keyword evidence="5 7" id="KW-0443">Lipid metabolism</keyword>
<dbReference type="UniPathway" id="UPA00973"/>
<feature type="domain" description="UDP-3-O-[3-hydroxymyristoyl] glucosamine N-acyltransferase non-repeat region" evidence="8">
    <location>
        <begin position="23"/>
        <end position="88"/>
    </location>
</feature>
<comment type="caution">
    <text evidence="9">The sequence shown here is derived from an EMBL/GenBank/DDBJ whole genome shotgun (WGS) entry which is preliminary data.</text>
</comment>
<dbReference type="EMBL" id="QVPD01000001">
    <property type="protein sequence ID" value="RFP62266.1"/>
    <property type="molecule type" value="Genomic_DNA"/>
</dbReference>
<dbReference type="CDD" id="cd03352">
    <property type="entry name" value="LbH_LpxD"/>
    <property type="match status" value="1"/>
</dbReference>
<sequence length="335" mass="34692">MPFSAEELARRLDLGLHGDPATTVSGVATLAQATPASLGFLANPRYRGQLAHTRAGIVVLRAADAEGYPGTALIAADPYVAFARAAALFETRPAPAPGLHPSAVVDASARVHPDAQVGAFVSIGARSVVGAGAVLGPGCAIGEDCVVGAQCELVARVTLVRRVRLGRRVLIHPGAVLGADGFGLAMDAGRWLKVPQLGGVVVGDDCEIGANTTIDRGAIEDTVLEEDVRLDNQIQIGHNVRIGAHTAMAGCAAVAGSATIGRYCLIGGGAGVLGHLELCDRVVVTAMSLVTHSIREPGEYSSGTPLMDNRRWRRSAARFKQLDALARRLGALRDN</sequence>
<dbReference type="GO" id="GO:0016020">
    <property type="term" value="C:membrane"/>
    <property type="evidence" value="ECO:0007669"/>
    <property type="project" value="GOC"/>
</dbReference>
<comment type="function">
    <text evidence="7">Catalyzes the N-acylation of UDP-3-O-acylglucosamine using 3-hydroxyacyl-ACP as the acyl donor. Is involved in the biosynthesis of lipid A, a phosphorylated glycolipid that anchors the lipopolysaccharide to the outer membrane of the cell.</text>
</comment>
<dbReference type="HAMAP" id="MF_00523">
    <property type="entry name" value="LpxD"/>
    <property type="match status" value="1"/>
</dbReference>
<evidence type="ECO:0000259" key="8">
    <source>
        <dbReference type="Pfam" id="PF04613"/>
    </source>
</evidence>
<dbReference type="NCBIfam" id="NF002060">
    <property type="entry name" value="PRK00892.1"/>
    <property type="match status" value="1"/>
</dbReference>
<dbReference type="NCBIfam" id="TIGR01853">
    <property type="entry name" value="lipid_A_lpxD"/>
    <property type="match status" value="1"/>
</dbReference>
<dbReference type="GO" id="GO:0009245">
    <property type="term" value="P:lipid A biosynthetic process"/>
    <property type="evidence" value="ECO:0007669"/>
    <property type="project" value="UniProtKB-UniRule"/>
</dbReference>
<feature type="active site" description="Proton acceptor" evidence="7">
    <location>
        <position position="238"/>
    </location>
</feature>
<protein>
    <recommendedName>
        <fullName evidence="7">UDP-3-O-acylglucosamine N-acyltransferase</fullName>
        <ecNumber evidence="7">2.3.1.191</ecNumber>
    </recommendedName>
</protein>
<dbReference type="PANTHER" id="PTHR43378">
    <property type="entry name" value="UDP-3-O-ACYLGLUCOSAMINE N-ACYLTRANSFERASE"/>
    <property type="match status" value="1"/>
</dbReference>
<keyword evidence="2 7" id="KW-0441">Lipid A biosynthesis</keyword>
<dbReference type="Gene3D" id="1.20.5.170">
    <property type="match status" value="1"/>
</dbReference>
<organism evidence="9 10">
    <name type="scientific">Cognatiluteimonas weifangensis</name>
    <dbReference type="NCBI Taxonomy" id="2303539"/>
    <lineage>
        <taxon>Bacteria</taxon>
        <taxon>Pseudomonadati</taxon>
        <taxon>Pseudomonadota</taxon>
        <taxon>Gammaproteobacteria</taxon>
        <taxon>Lysobacterales</taxon>
        <taxon>Lysobacteraceae</taxon>
        <taxon>Cognatiluteimonas</taxon>
    </lineage>
</organism>
<name>A0A372DRT9_9GAMM</name>